<gene>
    <name evidence="1" type="ORF">S40285_10463</name>
</gene>
<accession>A0A084QFF6</accession>
<reference evidence="1 2" key="1">
    <citation type="journal article" date="2014" name="BMC Genomics">
        <title>Comparative genome sequencing reveals chemotype-specific gene clusters in the toxigenic black mold Stachybotrys.</title>
        <authorList>
            <person name="Semeiks J."/>
            <person name="Borek D."/>
            <person name="Otwinowski Z."/>
            <person name="Grishin N.V."/>
        </authorList>
    </citation>
    <scope>NUCLEOTIDE SEQUENCE [LARGE SCALE GENOMIC DNA]</scope>
    <source>
        <strain evidence="1 2">IBT 40285</strain>
    </source>
</reference>
<dbReference type="Proteomes" id="UP000028524">
    <property type="component" value="Unassembled WGS sequence"/>
</dbReference>
<protein>
    <submittedName>
        <fullName evidence="1">Uncharacterized protein</fullName>
    </submittedName>
</protein>
<evidence type="ECO:0000313" key="1">
    <source>
        <dbReference type="EMBL" id="KFA62691.1"/>
    </source>
</evidence>
<dbReference type="OrthoDB" id="10501613at2759"/>
<sequence length="95" mass="10024">MRCAGSSAPSHVTWPQPRPVVCLCSSHLASSEPVQPQPVTQPSTKQRSLALCLPITVPAPPLVGQNKHRPRFGAAQGNLGHVTSAYLLLPKLAGK</sequence>
<dbReference type="InParanoid" id="A0A084QFF6"/>
<dbReference type="HOGENOM" id="CLU_2374172_0_0_1"/>
<organism evidence="1 2">
    <name type="scientific">Stachybotrys chlorohalonatus (strain IBT 40285)</name>
    <dbReference type="NCBI Taxonomy" id="1283841"/>
    <lineage>
        <taxon>Eukaryota</taxon>
        <taxon>Fungi</taxon>
        <taxon>Dikarya</taxon>
        <taxon>Ascomycota</taxon>
        <taxon>Pezizomycotina</taxon>
        <taxon>Sordariomycetes</taxon>
        <taxon>Hypocreomycetidae</taxon>
        <taxon>Hypocreales</taxon>
        <taxon>Stachybotryaceae</taxon>
        <taxon>Stachybotrys</taxon>
    </lineage>
</organism>
<proteinExistence type="predicted"/>
<evidence type="ECO:0000313" key="2">
    <source>
        <dbReference type="Proteomes" id="UP000028524"/>
    </source>
</evidence>
<name>A0A084QFF6_STAC4</name>
<dbReference type="AlphaFoldDB" id="A0A084QFF6"/>
<dbReference type="EMBL" id="KL660782">
    <property type="protein sequence ID" value="KFA62691.1"/>
    <property type="molecule type" value="Genomic_DNA"/>
</dbReference>
<keyword evidence="2" id="KW-1185">Reference proteome</keyword>